<evidence type="ECO:0000256" key="2">
    <source>
        <dbReference type="ARBA" id="ARBA00023125"/>
    </source>
</evidence>
<reference evidence="8" key="1">
    <citation type="journal article" date="2019" name="Int. J. Syst. Evol. Microbiol.">
        <title>The Global Catalogue of Microorganisms (GCM) 10K type strain sequencing project: providing services to taxonomists for standard genome sequencing and annotation.</title>
        <authorList>
            <consortium name="The Broad Institute Genomics Platform"/>
            <consortium name="The Broad Institute Genome Sequencing Center for Infectious Disease"/>
            <person name="Wu L."/>
            <person name="Ma J."/>
        </authorList>
    </citation>
    <scope>NUCLEOTIDE SEQUENCE [LARGE SCALE GENOMIC DNA]</scope>
    <source>
        <strain evidence="8">CCM 7941</strain>
    </source>
</reference>
<dbReference type="Proteomes" id="UP001595536">
    <property type="component" value="Unassembled WGS sequence"/>
</dbReference>
<evidence type="ECO:0000256" key="1">
    <source>
        <dbReference type="ARBA" id="ARBA00023015"/>
    </source>
</evidence>
<dbReference type="InterPro" id="IPR001647">
    <property type="entry name" value="HTH_TetR"/>
</dbReference>
<protein>
    <submittedName>
        <fullName evidence="7">TetR/AcrR family transcriptional regulator</fullName>
    </submittedName>
</protein>
<evidence type="ECO:0000259" key="6">
    <source>
        <dbReference type="PROSITE" id="PS50977"/>
    </source>
</evidence>
<dbReference type="PRINTS" id="PR00455">
    <property type="entry name" value="HTHTETR"/>
</dbReference>
<dbReference type="PROSITE" id="PS50977">
    <property type="entry name" value="HTH_TETR_2"/>
    <property type="match status" value="1"/>
</dbReference>
<dbReference type="PANTHER" id="PTHR30055:SF151">
    <property type="entry name" value="TRANSCRIPTIONAL REGULATORY PROTEIN"/>
    <property type="match status" value="1"/>
</dbReference>
<name>A0ABV7LFL2_9HYPH</name>
<dbReference type="SUPFAM" id="SSF46689">
    <property type="entry name" value="Homeodomain-like"/>
    <property type="match status" value="1"/>
</dbReference>
<accession>A0ABV7LFL2</accession>
<dbReference type="Gene3D" id="1.10.357.10">
    <property type="entry name" value="Tetracycline Repressor, domain 2"/>
    <property type="match status" value="1"/>
</dbReference>
<evidence type="ECO:0000256" key="3">
    <source>
        <dbReference type="ARBA" id="ARBA00023163"/>
    </source>
</evidence>
<dbReference type="Pfam" id="PF00440">
    <property type="entry name" value="TetR_N"/>
    <property type="match status" value="1"/>
</dbReference>
<keyword evidence="3" id="KW-0804">Transcription</keyword>
<evidence type="ECO:0000256" key="5">
    <source>
        <dbReference type="SAM" id="MobiDB-lite"/>
    </source>
</evidence>
<keyword evidence="1" id="KW-0805">Transcription regulation</keyword>
<dbReference type="InterPro" id="IPR041478">
    <property type="entry name" value="TetR_C_27"/>
</dbReference>
<feature type="DNA-binding region" description="H-T-H motif" evidence="4">
    <location>
        <begin position="49"/>
        <end position="68"/>
    </location>
</feature>
<dbReference type="SUPFAM" id="SSF48498">
    <property type="entry name" value="Tetracyclin repressor-like, C-terminal domain"/>
    <property type="match status" value="1"/>
</dbReference>
<evidence type="ECO:0000313" key="7">
    <source>
        <dbReference type="EMBL" id="MFC3265938.1"/>
    </source>
</evidence>
<keyword evidence="8" id="KW-1185">Reference proteome</keyword>
<dbReference type="InterPro" id="IPR009057">
    <property type="entry name" value="Homeodomain-like_sf"/>
</dbReference>
<dbReference type="EMBL" id="JBHRUV010000027">
    <property type="protein sequence ID" value="MFC3265938.1"/>
    <property type="molecule type" value="Genomic_DNA"/>
</dbReference>
<dbReference type="RefSeq" id="WP_376831277.1">
    <property type="nucleotide sequence ID" value="NZ_JBHLWR010000006.1"/>
</dbReference>
<comment type="caution">
    <text evidence="7">The sequence shown here is derived from an EMBL/GenBank/DDBJ whole genome shotgun (WGS) entry which is preliminary data.</text>
</comment>
<feature type="region of interest" description="Disordered" evidence="5">
    <location>
        <begin position="1"/>
        <end position="26"/>
    </location>
</feature>
<organism evidence="7 8">
    <name type="scientific">Camelimonas abortus</name>
    <dbReference type="NCBI Taxonomy" id="1017184"/>
    <lineage>
        <taxon>Bacteria</taxon>
        <taxon>Pseudomonadati</taxon>
        <taxon>Pseudomonadota</taxon>
        <taxon>Alphaproteobacteria</taxon>
        <taxon>Hyphomicrobiales</taxon>
        <taxon>Chelatococcaceae</taxon>
        <taxon>Camelimonas</taxon>
    </lineage>
</organism>
<feature type="compositionally biased region" description="Basic and acidic residues" evidence="5">
    <location>
        <begin position="10"/>
        <end position="23"/>
    </location>
</feature>
<dbReference type="InterPro" id="IPR036271">
    <property type="entry name" value="Tet_transcr_reg_TetR-rel_C_sf"/>
</dbReference>
<evidence type="ECO:0000313" key="8">
    <source>
        <dbReference type="Proteomes" id="UP001595536"/>
    </source>
</evidence>
<evidence type="ECO:0000256" key="4">
    <source>
        <dbReference type="PROSITE-ProRule" id="PRU00335"/>
    </source>
</evidence>
<dbReference type="InterPro" id="IPR050109">
    <property type="entry name" value="HTH-type_TetR-like_transc_reg"/>
</dbReference>
<gene>
    <name evidence="7" type="ORF">ACFOEX_06175</name>
</gene>
<dbReference type="PANTHER" id="PTHR30055">
    <property type="entry name" value="HTH-TYPE TRANSCRIPTIONAL REGULATOR RUTR"/>
    <property type="match status" value="1"/>
</dbReference>
<keyword evidence="2 4" id="KW-0238">DNA-binding</keyword>
<sequence length="219" mass="23949">MTSISGRVQPARDRETEPERASDAHAAARARVLETAERLFREYGYQKTTVADIARALGMSPANVYRFYESKRAIFEAVAFKLLQVVETALAAVAEEAAPAADRLRRFLLRQNELSTQYFVGDSRIRDMVEVAVNERWDAIAGHAETVRRMLARIIRDGVAEGAFACADPDMAAACVMTGWVRFCHPVIMNVAEGDQGPTPEDMAAFLMAALRPAAAGGG</sequence>
<dbReference type="Pfam" id="PF17935">
    <property type="entry name" value="TetR_C_27"/>
    <property type="match status" value="1"/>
</dbReference>
<proteinExistence type="predicted"/>
<feature type="domain" description="HTH tetR-type" evidence="6">
    <location>
        <begin position="26"/>
        <end position="86"/>
    </location>
</feature>